<feature type="compositionally biased region" description="Basic and acidic residues" evidence="1">
    <location>
        <begin position="26"/>
        <end position="35"/>
    </location>
</feature>
<dbReference type="PANTHER" id="PTHR24148:SF73">
    <property type="entry name" value="HET DOMAIN PROTEIN (AFU_ORTHOLOGUE AFUA_8G01020)"/>
    <property type="match status" value="1"/>
</dbReference>
<evidence type="ECO:0000256" key="1">
    <source>
        <dbReference type="SAM" id="MobiDB-lite"/>
    </source>
</evidence>
<evidence type="ECO:0000313" key="4">
    <source>
        <dbReference type="Proteomes" id="UP000813461"/>
    </source>
</evidence>
<dbReference type="Pfam" id="PF06985">
    <property type="entry name" value="HET"/>
    <property type="match status" value="1"/>
</dbReference>
<dbReference type="InterPro" id="IPR052895">
    <property type="entry name" value="HetReg/Transcr_Mod"/>
</dbReference>
<keyword evidence="4" id="KW-1185">Reference proteome</keyword>
<proteinExistence type="predicted"/>
<accession>A0A8K0R993</accession>
<evidence type="ECO:0000313" key="3">
    <source>
        <dbReference type="EMBL" id="KAH7087827.1"/>
    </source>
</evidence>
<dbReference type="PANTHER" id="PTHR24148">
    <property type="entry name" value="ANKYRIN REPEAT DOMAIN-CONTAINING PROTEIN 39 HOMOLOG-RELATED"/>
    <property type="match status" value="1"/>
</dbReference>
<feature type="region of interest" description="Disordered" evidence="1">
    <location>
        <begin position="1"/>
        <end position="35"/>
    </location>
</feature>
<organism evidence="3 4">
    <name type="scientific">Paraphoma chrysanthemicola</name>
    <dbReference type="NCBI Taxonomy" id="798071"/>
    <lineage>
        <taxon>Eukaryota</taxon>
        <taxon>Fungi</taxon>
        <taxon>Dikarya</taxon>
        <taxon>Ascomycota</taxon>
        <taxon>Pezizomycotina</taxon>
        <taxon>Dothideomycetes</taxon>
        <taxon>Pleosporomycetidae</taxon>
        <taxon>Pleosporales</taxon>
        <taxon>Pleosporineae</taxon>
        <taxon>Phaeosphaeriaceae</taxon>
        <taxon>Paraphoma</taxon>
    </lineage>
</organism>
<feature type="non-terminal residue" evidence="3">
    <location>
        <position position="1"/>
    </location>
</feature>
<dbReference type="EMBL" id="JAGMVJ010000009">
    <property type="protein sequence ID" value="KAH7087827.1"/>
    <property type="molecule type" value="Genomic_DNA"/>
</dbReference>
<dbReference type="Proteomes" id="UP000813461">
    <property type="component" value="Unassembled WGS sequence"/>
</dbReference>
<feature type="domain" description="Heterokaryon incompatibility" evidence="2">
    <location>
        <begin position="81"/>
        <end position="223"/>
    </location>
</feature>
<comment type="caution">
    <text evidence="3">The sequence shown here is derived from an EMBL/GenBank/DDBJ whole genome shotgun (WGS) entry which is preliminary data.</text>
</comment>
<gene>
    <name evidence="3" type="ORF">FB567DRAFT_442974</name>
</gene>
<name>A0A8K0R993_9PLEO</name>
<dbReference type="OrthoDB" id="194358at2759"/>
<dbReference type="AlphaFoldDB" id="A0A8K0R993"/>
<dbReference type="InterPro" id="IPR010730">
    <property type="entry name" value="HET"/>
</dbReference>
<sequence>MPKRKLSKTDNHKAAKRRRLPAPEQTSKDEVESEDIRNNFVYEPLDHGTDSIRVFELYPGPKDSIIRCTMRNAKISDEAHICLSYTWQPSNPQHTIEVNGRSHSVGENLCQFLRAYRTYMTRKNAADRGSPLWVDALCINQPDIEERNHQVQQMSDIYRNAAKVLVWLGVLDDQVRTFLRRICPDAEKTQYNDADASQKLRFQRHARALSTAEYWTRIWVAQELLLPGNGNVFLFEGWASYELGELYAPLTAIRVQDSEKPIMLCQEYISRRQFGILLHDFHFQSMMCSDFSRLLFHFGYCGCQDSRDRVFALVPLSTVQGHFNIDYSKNRYALFRHVLEQAMEGACIDGLLILGAQLIEALELREPTTE</sequence>
<reference evidence="3" key="1">
    <citation type="journal article" date="2021" name="Nat. Commun.">
        <title>Genetic determinants of endophytism in the Arabidopsis root mycobiome.</title>
        <authorList>
            <person name="Mesny F."/>
            <person name="Miyauchi S."/>
            <person name="Thiergart T."/>
            <person name="Pickel B."/>
            <person name="Atanasova L."/>
            <person name="Karlsson M."/>
            <person name="Huettel B."/>
            <person name="Barry K.W."/>
            <person name="Haridas S."/>
            <person name="Chen C."/>
            <person name="Bauer D."/>
            <person name="Andreopoulos W."/>
            <person name="Pangilinan J."/>
            <person name="LaButti K."/>
            <person name="Riley R."/>
            <person name="Lipzen A."/>
            <person name="Clum A."/>
            <person name="Drula E."/>
            <person name="Henrissat B."/>
            <person name="Kohler A."/>
            <person name="Grigoriev I.V."/>
            <person name="Martin F.M."/>
            <person name="Hacquard S."/>
        </authorList>
    </citation>
    <scope>NUCLEOTIDE SEQUENCE</scope>
    <source>
        <strain evidence="3">MPI-SDFR-AT-0120</strain>
    </source>
</reference>
<protein>
    <submittedName>
        <fullName evidence="3">Heterokaryon incompatibility protein-domain-containing protein</fullName>
    </submittedName>
</protein>
<evidence type="ECO:0000259" key="2">
    <source>
        <dbReference type="Pfam" id="PF06985"/>
    </source>
</evidence>